<keyword evidence="2" id="KW-0732">Signal</keyword>
<dbReference type="Proteomes" id="UP000216913">
    <property type="component" value="Unassembled WGS sequence"/>
</dbReference>
<evidence type="ECO:0000256" key="2">
    <source>
        <dbReference type="SAM" id="SignalP"/>
    </source>
</evidence>
<accession>A0A261TX52</accession>
<dbReference type="EMBL" id="NEVP01000003">
    <property type="protein sequence ID" value="OZI54209.1"/>
    <property type="molecule type" value="Genomic_DNA"/>
</dbReference>
<gene>
    <name evidence="3" type="ORF">CAL25_05360</name>
</gene>
<evidence type="ECO:0000256" key="1">
    <source>
        <dbReference type="SAM" id="MobiDB-lite"/>
    </source>
</evidence>
<name>A0A261TX52_9BORD</name>
<proteinExistence type="predicted"/>
<evidence type="ECO:0000313" key="3">
    <source>
        <dbReference type="EMBL" id="OZI54209.1"/>
    </source>
</evidence>
<dbReference type="OrthoDB" id="6592373at2"/>
<feature type="chain" id="PRO_5012650208" evidence="2">
    <location>
        <begin position="25"/>
        <end position="312"/>
    </location>
</feature>
<dbReference type="AlphaFoldDB" id="A0A261TX52"/>
<feature type="region of interest" description="Disordered" evidence="1">
    <location>
        <begin position="40"/>
        <end position="61"/>
    </location>
</feature>
<reference evidence="3 4" key="1">
    <citation type="submission" date="2017-05" db="EMBL/GenBank/DDBJ databases">
        <title>Complete and WGS of Bordetella genogroups.</title>
        <authorList>
            <person name="Spilker T."/>
            <person name="LiPuma J."/>
        </authorList>
    </citation>
    <scope>NUCLEOTIDE SEQUENCE [LARGE SCALE GENOMIC DNA]</scope>
    <source>
        <strain evidence="3 4">AU10456</strain>
    </source>
</reference>
<protein>
    <submittedName>
        <fullName evidence="3">Uncharacterized protein</fullName>
    </submittedName>
</protein>
<keyword evidence="4" id="KW-1185">Reference proteome</keyword>
<evidence type="ECO:0000313" key="4">
    <source>
        <dbReference type="Proteomes" id="UP000216913"/>
    </source>
</evidence>
<feature type="signal peptide" evidence="2">
    <location>
        <begin position="1"/>
        <end position="24"/>
    </location>
</feature>
<comment type="caution">
    <text evidence="3">The sequence shown here is derived from an EMBL/GenBank/DDBJ whole genome shotgun (WGS) entry which is preliminary data.</text>
</comment>
<organism evidence="3 4">
    <name type="scientific">Bordetella genomosp. 5</name>
    <dbReference type="NCBI Taxonomy" id="1395608"/>
    <lineage>
        <taxon>Bacteria</taxon>
        <taxon>Pseudomonadati</taxon>
        <taxon>Pseudomonadota</taxon>
        <taxon>Betaproteobacteria</taxon>
        <taxon>Burkholderiales</taxon>
        <taxon>Alcaligenaceae</taxon>
        <taxon>Bordetella</taxon>
    </lineage>
</organism>
<sequence length="312" mass="33705">MTPRSVSKALCAVLLATSPALLMAQTTVRSLDEARDALRTQEGRDLRDSQMSGAPQPDGLGTALPAGFTKEFLLRELAPAADPATLVLAGAKPWAARPNSYVAMVCLARTAKAAARAVKSSRTDCSNVLGQGDERDVMLGVFEAAPGAAPRRIARTPDPVDTPTNWYDSNIDMPMDLSLQEGEGAPLAEPQGWRRWDLARYEIRPGDVALGLRATWTEGYSGGGAVFEALYLFRIDGDALRPVFARPMAFTKDIAGDWNADGTRQHDVSDASNVLVMLPRKTDGYFDIKLSQKGGGDFGRVFTYSRDSGMYE</sequence>